<sequence length="106" mass="11946">MVASKNVVGMVMISCSFACVYSPIIIKEDTYRFNNARYHTQLLNVVFHPNRLLSSFRSCDVFSFRGVIRCGILLGTLPSDHTTIKLEYKTQLGFGIVIVRLELASL</sequence>
<keyword evidence="1" id="KW-0472">Membrane</keyword>
<accession>A0AAW2W3G8</accession>
<evidence type="ECO:0008006" key="3">
    <source>
        <dbReference type="Google" id="ProtNLM"/>
    </source>
</evidence>
<evidence type="ECO:0000313" key="2">
    <source>
        <dbReference type="EMBL" id="KAL0434655.1"/>
    </source>
</evidence>
<feature type="transmembrane region" description="Helical" evidence="1">
    <location>
        <begin position="6"/>
        <end position="26"/>
    </location>
</feature>
<keyword evidence="1" id="KW-1133">Transmembrane helix</keyword>
<reference evidence="2" key="2">
    <citation type="journal article" date="2024" name="Plant">
        <title>Genomic evolution and insights into agronomic trait innovations of Sesamum species.</title>
        <authorList>
            <person name="Miao H."/>
            <person name="Wang L."/>
            <person name="Qu L."/>
            <person name="Liu H."/>
            <person name="Sun Y."/>
            <person name="Le M."/>
            <person name="Wang Q."/>
            <person name="Wei S."/>
            <person name="Zheng Y."/>
            <person name="Lin W."/>
            <person name="Duan Y."/>
            <person name="Cao H."/>
            <person name="Xiong S."/>
            <person name="Wang X."/>
            <person name="Wei L."/>
            <person name="Li C."/>
            <person name="Ma Q."/>
            <person name="Ju M."/>
            <person name="Zhao R."/>
            <person name="Li G."/>
            <person name="Mu C."/>
            <person name="Tian Q."/>
            <person name="Mei H."/>
            <person name="Zhang T."/>
            <person name="Gao T."/>
            <person name="Zhang H."/>
        </authorList>
    </citation>
    <scope>NUCLEOTIDE SEQUENCE</scope>
    <source>
        <strain evidence="2">G02</strain>
    </source>
</reference>
<evidence type="ECO:0000256" key="1">
    <source>
        <dbReference type="SAM" id="Phobius"/>
    </source>
</evidence>
<reference evidence="2" key="1">
    <citation type="submission" date="2020-06" db="EMBL/GenBank/DDBJ databases">
        <authorList>
            <person name="Li T."/>
            <person name="Hu X."/>
            <person name="Zhang T."/>
            <person name="Song X."/>
            <person name="Zhang H."/>
            <person name="Dai N."/>
            <person name="Sheng W."/>
            <person name="Hou X."/>
            <person name="Wei L."/>
        </authorList>
    </citation>
    <scope>NUCLEOTIDE SEQUENCE</scope>
    <source>
        <strain evidence="2">G02</strain>
        <tissue evidence="2">Leaf</tissue>
    </source>
</reference>
<name>A0AAW2W3G8_SESRA</name>
<organism evidence="2">
    <name type="scientific">Sesamum radiatum</name>
    <name type="common">Black benniseed</name>
    <dbReference type="NCBI Taxonomy" id="300843"/>
    <lineage>
        <taxon>Eukaryota</taxon>
        <taxon>Viridiplantae</taxon>
        <taxon>Streptophyta</taxon>
        <taxon>Embryophyta</taxon>
        <taxon>Tracheophyta</taxon>
        <taxon>Spermatophyta</taxon>
        <taxon>Magnoliopsida</taxon>
        <taxon>eudicotyledons</taxon>
        <taxon>Gunneridae</taxon>
        <taxon>Pentapetalae</taxon>
        <taxon>asterids</taxon>
        <taxon>lamiids</taxon>
        <taxon>Lamiales</taxon>
        <taxon>Pedaliaceae</taxon>
        <taxon>Sesamum</taxon>
    </lineage>
</organism>
<comment type="caution">
    <text evidence="2">The sequence shown here is derived from an EMBL/GenBank/DDBJ whole genome shotgun (WGS) entry which is preliminary data.</text>
</comment>
<proteinExistence type="predicted"/>
<protein>
    <recommendedName>
        <fullName evidence="3">Secreted protein</fullName>
    </recommendedName>
</protein>
<dbReference type="AlphaFoldDB" id="A0AAW2W3G8"/>
<dbReference type="EMBL" id="JACGWJ010000002">
    <property type="protein sequence ID" value="KAL0434655.1"/>
    <property type="molecule type" value="Genomic_DNA"/>
</dbReference>
<keyword evidence="1" id="KW-0812">Transmembrane</keyword>
<gene>
    <name evidence="2" type="ORF">Sradi_0173400</name>
</gene>